<feature type="active site" description="Proton acceptor" evidence="6 7">
    <location>
        <position position="305"/>
    </location>
</feature>
<protein>
    <recommendedName>
        <fullName evidence="6">Ribosomal RNA large subunit methyltransferase M</fullName>
        <ecNumber evidence="6">2.1.1.186</ecNumber>
    </recommendedName>
    <alternativeName>
        <fullName evidence="6">23S rRNA (cytidine2498-2'-O)-methyltransferase</fullName>
    </alternativeName>
    <alternativeName>
        <fullName evidence="6">23S rRNA 2'-O-ribose methyltransferase RlmM</fullName>
    </alternativeName>
</protein>
<evidence type="ECO:0000256" key="4">
    <source>
        <dbReference type="ARBA" id="ARBA00022679"/>
    </source>
</evidence>
<feature type="domain" description="Ribosomal RNA large subunit methyltransferase M THUMP-like" evidence="11">
    <location>
        <begin position="84"/>
        <end position="162"/>
    </location>
</feature>
<dbReference type="PIRSF" id="PIRSF028774">
    <property type="entry name" value="UCP028774"/>
    <property type="match status" value="1"/>
</dbReference>
<dbReference type="HAMAP" id="MF_01551">
    <property type="entry name" value="23SrRNA_methyltr_M"/>
    <property type="match status" value="1"/>
</dbReference>
<dbReference type="GO" id="GO:0005737">
    <property type="term" value="C:cytoplasm"/>
    <property type="evidence" value="ECO:0007669"/>
    <property type="project" value="UniProtKB-SubCell"/>
</dbReference>
<dbReference type="Pfam" id="PF18125">
    <property type="entry name" value="RlmM_FDX"/>
    <property type="match status" value="1"/>
</dbReference>
<dbReference type="EMBL" id="QZEI01000024">
    <property type="protein sequence ID" value="RLV59902.1"/>
    <property type="molecule type" value="Genomic_DNA"/>
</dbReference>
<feature type="binding site" evidence="6 8">
    <location>
        <position position="259"/>
    </location>
    <ligand>
        <name>S-adenosyl-L-methionine</name>
        <dbReference type="ChEBI" id="CHEBI:59789"/>
    </ligand>
</feature>
<dbReference type="Gene3D" id="3.40.50.150">
    <property type="entry name" value="Vaccinia Virus protein VP39"/>
    <property type="match status" value="1"/>
</dbReference>
<evidence type="ECO:0000256" key="7">
    <source>
        <dbReference type="PIRSR" id="PIRSR028774-1"/>
    </source>
</evidence>
<dbReference type="Pfam" id="PF21239">
    <property type="entry name" value="RLMM_N"/>
    <property type="match status" value="1"/>
</dbReference>
<dbReference type="InterPro" id="IPR011224">
    <property type="entry name" value="rRNA_MeTrfase_M"/>
</dbReference>
<keyword evidence="1 6" id="KW-0963">Cytoplasm</keyword>
<feature type="domain" description="Ribosomal RNA methyltransferase FtsJ" evidence="9">
    <location>
        <begin position="185"/>
        <end position="280"/>
    </location>
</feature>
<dbReference type="InterPro" id="IPR029063">
    <property type="entry name" value="SAM-dependent_MTases_sf"/>
</dbReference>
<evidence type="ECO:0000256" key="3">
    <source>
        <dbReference type="ARBA" id="ARBA00022603"/>
    </source>
</evidence>
<evidence type="ECO:0000256" key="1">
    <source>
        <dbReference type="ARBA" id="ARBA00022490"/>
    </source>
</evidence>
<organism evidence="12 13">
    <name type="scientific">Parashewanella curva</name>
    <dbReference type="NCBI Taxonomy" id="2338552"/>
    <lineage>
        <taxon>Bacteria</taxon>
        <taxon>Pseudomonadati</taxon>
        <taxon>Pseudomonadota</taxon>
        <taxon>Gammaproteobacteria</taxon>
        <taxon>Alteromonadales</taxon>
        <taxon>Shewanellaceae</taxon>
        <taxon>Parashewanella</taxon>
    </lineage>
</organism>
<feature type="domain" description="RlmM ferredoxin-like" evidence="10">
    <location>
        <begin position="1"/>
        <end position="71"/>
    </location>
</feature>
<keyword evidence="2 6" id="KW-0698">rRNA processing</keyword>
<accession>A0A3L8Q0K9</accession>
<dbReference type="GO" id="GO:0006364">
    <property type="term" value="P:rRNA processing"/>
    <property type="evidence" value="ECO:0007669"/>
    <property type="project" value="UniProtKB-UniRule"/>
</dbReference>
<dbReference type="GO" id="GO:0008757">
    <property type="term" value="F:S-adenosylmethionine-dependent methyltransferase activity"/>
    <property type="evidence" value="ECO:0007669"/>
    <property type="project" value="UniProtKB-UniRule"/>
</dbReference>
<proteinExistence type="inferred from homology"/>
<dbReference type="AlphaFoldDB" id="A0A3L8Q0K9"/>
<comment type="function">
    <text evidence="6">Catalyzes the 2'-O-methylation at nucleotide C2498 in 23S rRNA.</text>
</comment>
<comment type="caution">
    <text evidence="12">The sequence shown here is derived from an EMBL/GenBank/DDBJ whole genome shotgun (WGS) entry which is preliminary data.</text>
</comment>
<dbReference type="RefSeq" id="WP_121838763.1">
    <property type="nucleotide sequence ID" value="NZ_ML014773.1"/>
</dbReference>
<dbReference type="Proteomes" id="UP000281474">
    <property type="component" value="Unassembled WGS sequence"/>
</dbReference>
<dbReference type="Pfam" id="PF01728">
    <property type="entry name" value="FtsJ"/>
    <property type="match status" value="1"/>
</dbReference>
<dbReference type="InterPro" id="IPR048646">
    <property type="entry name" value="RlmM_THUMP-like"/>
</dbReference>
<reference evidence="12 13" key="1">
    <citation type="submission" date="2018-09" db="EMBL/GenBank/DDBJ databases">
        <title>Phylogeny of the Shewanellaceae, and recommendation for two new genera, Pseudoshewanella and Parashewanella.</title>
        <authorList>
            <person name="Wang G."/>
        </authorList>
    </citation>
    <scope>NUCLEOTIDE SEQUENCE [LARGE SCALE GENOMIC DNA]</scope>
    <source>
        <strain evidence="12 13">C51</strain>
    </source>
</reference>
<evidence type="ECO:0000256" key="5">
    <source>
        <dbReference type="ARBA" id="ARBA00022691"/>
    </source>
</evidence>
<feature type="binding site" evidence="6 8">
    <location>
        <position position="187"/>
    </location>
    <ligand>
        <name>S-adenosyl-L-methionine</name>
        <dbReference type="ChEBI" id="CHEBI:59789"/>
    </ligand>
</feature>
<name>A0A3L8Q0K9_9GAMM</name>
<keyword evidence="4 6" id="KW-0808">Transferase</keyword>
<keyword evidence="13" id="KW-1185">Reference proteome</keyword>
<evidence type="ECO:0000256" key="8">
    <source>
        <dbReference type="PIRSR" id="PIRSR028774-2"/>
    </source>
</evidence>
<evidence type="ECO:0000259" key="11">
    <source>
        <dbReference type="Pfam" id="PF21239"/>
    </source>
</evidence>
<evidence type="ECO:0000256" key="6">
    <source>
        <dbReference type="HAMAP-Rule" id="MF_01551"/>
    </source>
</evidence>
<comment type="similarity">
    <text evidence="6">Belongs to the class I-like SAM-binding methyltransferase superfamily. RNA methyltransferase RlmE family. RlmM subfamily.</text>
</comment>
<gene>
    <name evidence="6 12" type="primary">rlmM</name>
    <name evidence="12" type="ORF">D5018_09470</name>
</gene>
<dbReference type="GO" id="GO:0032259">
    <property type="term" value="P:methylation"/>
    <property type="evidence" value="ECO:0007669"/>
    <property type="project" value="UniProtKB-KW"/>
</dbReference>
<dbReference type="PANTHER" id="PTHR37524">
    <property type="entry name" value="RIBOSOMAL RNA LARGE SUBUNIT METHYLTRANSFERASE M"/>
    <property type="match status" value="1"/>
</dbReference>
<dbReference type="SUPFAM" id="SSF53335">
    <property type="entry name" value="S-adenosyl-L-methionine-dependent methyltransferases"/>
    <property type="match status" value="1"/>
</dbReference>
<dbReference type="PANTHER" id="PTHR37524:SF2">
    <property type="entry name" value="RIBOSOMAL RNA METHYLTRANSFERASE FTSJ DOMAIN-CONTAINING PROTEIN"/>
    <property type="match status" value="1"/>
</dbReference>
<dbReference type="OrthoDB" id="154490at2"/>
<comment type="subcellular location">
    <subcellularLocation>
        <location evidence="6">Cytoplasm</location>
    </subcellularLocation>
</comment>
<feature type="binding site" evidence="6 8">
    <location>
        <begin position="220"/>
        <end position="223"/>
    </location>
    <ligand>
        <name>S-adenosyl-L-methionine</name>
        <dbReference type="ChEBI" id="CHEBI:59789"/>
    </ligand>
</feature>
<evidence type="ECO:0000256" key="2">
    <source>
        <dbReference type="ARBA" id="ARBA00022552"/>
    </source>
</evidence>
<keyword evidence="3 6" id="KW-0489">Methyltransferase</keyword>
<dbReference type="NCBIfam" id="NF008734">
    <property type="entry name" value="PRK11760.1"/>
    <property type="match status" value="1"/>
</dbReference>
<evidence type="ECO:0000259" key="9">
    <source>
        <dbReference type="Pfam" id="PF01728"/>
    </source>
</evidence>
<dbReference type="InterPro" id="IPR040739">
    <property type="entry name" value="RlmM_FDX"/>
</dbReference>
<keyword evidence="5 6" id="KW-0949">S-adenosyl-L-methionine</keyword>
<evidence type="ECO:0000313" key="13">
    <source>
        <dbReference type="Proteomes" id="UP000281474"/>
    </source>
</evidence>
<evidence type="ECO:0000259" key="10">
    <source>
        <dbReference type="Pfam" id="PF18125"/>
    </source>
</evidence>
<comment type="subunit">
    <text evidence="6">Monomer.</text>
</comment>
<dbReference type="InterPro" id="IPR002877">
    <property type="entry name" value="RNA_MeTrfase_FtsJ_dom"/>
</dbReference>
<dbReference type="Gene3D" id="3.30.70.2810">
    <property type="match status" value="1"/>
</dbReference>
<sequence length="360" mass="41349">MQNLVLYCRAGYEKDCAAEIQWRAEELYIGGFVKAKPNDAYVVFQTFEADGADKLMEQIKLNDLVFARQMFAAGELLKDLPESDRVTPIVESLADVEKAGELRVETPDTNEAKELSTFCRKLTVPLRQGLKKSGSLLNKEHPKRPIIHVCFVAPGQAYCGYSLSYNTSPHFMGIPRLKFPSDAPSRSTLKLDEAFSHFLTKEEQEIRAKSGMNAVDLGACPGGWTYQLVRRGMFVSAVDNGPMNEKLMETGQIKHYREDGFKFEPPRKNVYWLVCDMVEKPSRVAELIEDWAVRGWFKEAIFNLKLPMKSRFKEVRQILAKMDEMLREYGVEDFKVQCKHLYHDRDEVTVHLWLNPSKEF</sequence>
<dbReference type="Gene3D" id="3.30.2300.20">
    <property type="match status" value="1"/>
</dbReference>
<evidence type="ECO:0000313" key="12">
    <source>
        <dbReference type="EMBL" id="RLV59902.1"/>
    </source>
</evidence>
<feature type="binding site" evidence="6 8">
    <location>
        <position position="276"/>
    </location>
    <ligand>
        <name>S-adenosyl-L-methionine</name>
        <dbReference type="ChEBI" id="CHEBI:59789"/>
    </ligand>
</feature>
<comment type="catalytic activity">
    <reaction evidence="6">
        <text>cytidine(2498) in 23S rRNA + S-adenosyl-L-methionine = 2'-O-methylcytidine(2498) in 23S rRNA + S-adenosyl-L-homocysteine + H(+)</text>
        <dbReference type="Rhea" id="RHEA:42788"/>
        <dbReference type="Rhea" id="RHEA-COMP:10244"/>
        <dbReference type="Rhea" id="RHEA-COMP:10245"/>
        <dbReference type="ChEBI" id="CHEBI:15378"/>
        <dbReference type="ChEBI" id="CHEBI:57856"/>
        <dbReference type="ChEBI" id="CHEBI:59789"/>
        <dbReference type="ChEBI" id="CHEBI:74495"/>
        <dbReference type="ChEBI" id="CHEBI:82748"/>
        <dbReference type="EC" id="2.1.1.186"/>
    </reaction>
</comment>
<feature type="binding site" evidence="6 8">
    <location>
        <position position="239"/>
    </location>
    <ligand>
        <name>S-adenosyl-L-methionine</name>
        <dbReference type="ChEBI" id="CHEBI:59789"/>
    </ligand>
</feature>
<dbReference type="EC" id="2.1.1.186" evidence="6"/>